<name>A0ACC2TH66_9FUNG</name>
<dbReference type="Proteomes" id="UP001165960">
    <property type="component" value="Unassembled WGS sequence"/>
</dbReference>
<gene>
    <name evidence="1" type="ORF">DSO57_1011784</name>
</gene>
<organism evidence="1 2">
    <name type="scientific">Entomophthora muscae</name>
    <dbReference type="NCBI Taxonomy" id="34485"/>
    <lineage>
        <taxon>Eukaryota</taxon>
        <taxon>Fungi</taxon>
        <taxon>Fungi incertae sedis</taxon>
        <taxon>Zoopagomycota</taxon>
        <taxon>Entomophthoromycotina</taxon>
        <taxon>Entomophthoromycetes</taxon>
        <taxon>Entomophthorales</taxon>
        <taxon>Entomophthoraceae</taxon>
        <taxon>Entomophthora</taxon>
    </lineage>
</organism>
<evidence type="ECO:0000313" key="2">
    <source>
        <dbReference type="Proteomes" id="UP001165960"/>
    </source>
</evidence>
<proteinExistence type="predicted"/>
<protein>
    <submittedName>
        <fullName evidence="1">Uncharacterized protein</fullName>
    </submittedName>
</protein>
<comment type="caution">
    <text evidence="1">The sequence shown here is derived from an EMBL/GenBank/DDBJ whole genome shotgun (WGS) entry which is preliminary data.</text>
</comment>
<accession>A0ACC2TH66</accession>
<dbReference type="EMBL" id="QTSX02002881">
    <property type="protein sequence ID" value="KAJ9073893.1"/>
    <property type="molecule type" value="Genomic_DNA"/>
</dbReference>
<keyword evidence="2" id="KW-1185">Reference proteome</keyword>
<sequence>MKKDAIQEAELQCIIHPQATQAAILTKLYSTTLAYSLIQGFKGHGCPTPGSRWLQRPVLSASCLRPCVRSRASQSNLPLLLPSRLLPSVELCCRASASFGSKLTTF</sequence>
<evidence type="ECO:0000313" key="1">
    <source>
        <dbReference type="EMBL" id="KAJ9073893.1"/>
    </source>
</evidence>
<reference evidence="1" key="1">
    <citation type="submission" date="2022-04" db="EMBL/GenBank/DDBJ databases">
        <title>Genome of the entomopathogenic fungus Entomophthora muscae.</title>
        <authorList>
            <person name="Elya C."/>
            <person name="Lovett B.R."/>
            <person name="Lee E."/>
            <person name="Macias A.M."/>
            <person name="Hajek A.E."/>
            <person name="De Bivort B.L."/>
            <person name="Kasson M.T."/>
            <person name="De Fine Licht H.H."/>
            <person name="Stajich J.E."/>
        </authorList>
    </citation>
    <scope>NUCLEOTIDE SEQUENCE</scope>
    <source>
        <strain evidence="1">Berkeley</strain>
    </source>
</reference>